<dbReference type="AlphaFoldDB" id="A0A2N3I4W6"/>
<reference evidence="2 3" key="1">
    <citation type="journal article" date="2017" name="Front. Microbiol.">
        <title>Labilibaculum manganireducens gen. nov., sp. nov. and Labilibaculum filiforme sp. nov., Novel Bacteroidetes Isolated from Subsurface Sediments of the Baltic Sea.</title>
        <authorList>
            <person name="Vandieken V."/>
            <person name="Marshall I.P."/>
            <person name="Niemann H."/>
            <person name="Engelen B."/>
            <person name="Cypionka H."/>
        </authorList>
    </citation>
    <scope>NUCLEOTIDE SEQUENCE [LARGE SCALE GENOMIC DNA]</scope>
    <source>
        <strain evidence="2 3">59.10-2M</strain>
    </source>
</reference>
<accession>A0A2N3I4W6</accession>
<dbReference type="PANTHER" id="PTHR11735">
    <property type="entry name" value="TRNA N6-ADENOSINE THREONYLCARBAMOYLTRANSFERASE"/>
    <property type="match status" value="1"/>
</dbReference>
<evidence type="ECO:0000313" key="2">
    <source>
        <dbReference type="EMBL" id="PKQ65354.1"/>
    </source>
</evidence>
<protein>
    <submittedName>
        <fullName evidence="2">tRNA (Adenosine(37)-N6)-threonylcarbamoyltransferase complex dimerization subunit type 1 TsaB</fullName>
    </submittedName>
</protein>
<dbReference type="InterPro" id="IPR043129">
    <property type="entry name" value="ATPase_NBD"/>
</dbReference>
<dbReference type="GO" id="GO:0005829">
    <property type="term" value="C:cytosol"/>
    <property type="evidence" value="ECO:0007669"/>
    <property type="project" value="TreeGrafter"/>
</dbReference>
<comment type="caution">
    <text evidence="2">The sequence shown here is derived from an EMBL/GenBank/DDBJ whole genome shotgun (WGS) entry which is preliminary data.</text>
</comment>
<dbReference type="GO" id="GO:0016740">
    <property type="term" value="F:transferase activity"/>
    <property type="evidence" value="ECO:0007669"/>
    <property type="project" value="UniProtKB-KW"/>
</dbReference>
<evidence type="ECO:0000259" key="1">
    <source>
        <dbReference type="Pfam" id="PF00814"/>
    </source>
</evidence>
<proteinExistence type="predicted"/>
<sequence>MALLLHIETSTAVCSVALGKDGDLLALKETKEGMKHATHLTIFIQNILKENNLTPTDLDGVVISMGPGSYTGLRIGVSTAKGICYGANLPLISINTLQAMTKPLLENKDITSLLTNPEKAYYCPMIDARRMEVYTAFFNSKNELAGDISADIIDENSYSKELSEREIIFFGDGSSKCKEVIKSKNGIFLDNITPSAVGMIELAEIKFQNQEFEDVAYFEPFYLKDFVATTPKKNIFN</sequence>
<gene>
    <name evidence="2" type="ORF">BZG01_12910</name>
</gene>
<dbReference type="Proteomes" id="UP000233618">
    <property type="component" value="Unassembled WGS sequence"/>
</dbReference>
<dbReference type="SUPFAM" id="SSF53067">
    <property type="entry name" value="Actin-like ATPase domain"/>
    <property type="match status" value="2"/>
</dbReference>
<dbReference type="InterPro" id="IPR000905">
    <property type="entry name" value="Gcp-like_dom"/>
</dbReference>
<dbReference type="Pfam" id="PF00814">
    <property type="entry name" value="TsaD"/>
    <property type="match status" value="1"/>
</dbReference>
<keyword evidence="2" id="KW-0808">Transferase</keyword>
<dbReference type="RefSeq" id="WP_101310265.1">
    <property type="nucleotide sequence ID" value="NZ_CAXXEE010000003.1"/>
</dbReference>
<dbReference type="Gene3D" id="3.30.420.40">
    <property type="match status" value="2"/>
</dbReference>
<dbReference type="GO" id="GO:0002949">
    <property type="term" value="P:tRNA threonylcarbamoyladenosine modification"/>
    <property type="evidence" value="ECO:0007669"/>
    <property type="project" value="InterPro"/>
</dbReference>
<keyword evidence="3" id="KW-1185">Reference proteome</keyword>
<dbReference type="InterPro" id="IPR022496">
    <property type="entry name" value="T6A_TsaB"/>
</dbReference>
<dbReference type="PANTHER" id="PTHR11735:SF11">
    <property type="entry name" value="TRNA THREONYLCARBAMOYLADENOSINE BIOSYNTHESIS PROTEIN TSAB"/>
    <property type="match status" value="1"/>
</dbReference>
<dbReference type="CDD" id="cd24032">
    <property type="entry name" value="ASKHA_NBD_TsaB"/>
    <property type="match status" value="1"/>
</dbReference>
<dbReference type="EMBL" id="MVDE01000019">
    <property type="protein sequence ID" value="PKQ65354.1"/>
    <property type="molecule type" value="Genomic_DNA"/>
</dbReference>
<name>A0A2N3I4W6_9BACT</name>
<organism evidence="2 3">
    <name type="scientific">Labilibaculum manganireducens</name>
    <dbReference type="NCBI Taxonomy" id="1940525"/>
    <lineage>
        <taxon>Bacteria</taxon>
        <taxon>Pseudomonadati</taxon>
        <taxon>Bacteroidota</taxon>
        <taxon>Bacteroidia</taxon>
        <taxon>Marinilabiliales</taxon>
        <taxon>Marinifilaceae</taxon>
        <taxon>Labilibaculum</taxon>
    </lineage>
</organism>
<dbReference type="NCBIfam" id="TIGR03725">
    <property type="entry name" value="T6A_YeaZ"/>
    <property type="match status" value="1"/>
</dbReference>
<feature type="domain" description="Gcp-like" evidence="1">
    <location>
        <begin position="35"/>
        <end position="157"/>
    </location>
</feature>
<evidence type="ECO:0000313" key="3">
    <source>
        <dbReference type="Proteomes" id="UP000233618"/>
    </source>
</evidence>